<protein>
    <recommendedName>
        <fullName evidence="3">Alpha/beta hydrolase fold-3 domain-containing protein</fullName>
    </recommendedName>
</protein>
<dbReference type="Pfam" id="PF07859">
    <property type="entry name" value="Abhydrolase_3"/>
    <property type="match status" value="1"/>
</dbReference>
<proteinExistence type="predicted"/>
<dbReference type="PANTHER" id="PTHR48081">
    <property type="entry name" value="AB HYDROLASE SUPERFAMILY PROTEIN C4A8.06C"/>
    <property type="match status" value="1"/>
</dbReference>
<evidence type="ECO:0000313" key="4">
    <source>
        <dbReference type="EMBL" id="EXJ78170.1"/>
    </source>
</evidence>
<dbReference type="eggNOG" id="KOG1515">
    <property type="taxonomic scope" value="Eukaryota"/>
</dbReference>
<dbReference type="AlphaFoldDB" id="W9XLG0"/>
<evidence type="ECO:0000259" key="3">
    <source>
        <dbReference type="Pfam" id="PF07859"/>
    </source>
</evidence>
<name>W9XLG0_9EURO</name>
<evidence type="ECO:0000256" key="2">
    <source>
        <dbReference type="SAM" id="MobiDB-lite"/>
    </source>
</evidence>
<dbReference type="GO" id="GO:0016787">
    <property type="term" value="F:hydrolase activity"/>
    <property type="evidence" value="ECO:0007669"/>
    <property type="project" value="UniProtKB-KW"/>
</dbReference>
<dbReference type="SUPFAM" id="SSF53474">
    <property type="entry name" value="alpha/beta-Hydrolases"/>
    <property type="match status" value="1"/>
</dbReference>
<dbReference type="STRING" id="1182542.W9XLG0"/>
<dbReference type="InterPro" id="IPR050300">
    <property type="entry name" value="GDXG_lipolytic_enzyme"/>
</dbReference>
<comment type="caution">
    <text evidence="4">The sequence shown here is derived from an EMBL/GenBank/DDBJ whole genome shotgun (WGS) entry which is preliminary data.</text>
</comment>
<gene>
    <name evidence="4" type="ORF">A1O3_09331</name>
</gene>
<dbReference type="InterPro" id="IPR029058">
    <property type="entry name" value="AB_hydrolase_fold"/>
</dbReference>
<reference evidence="4 5" key="1">
    <citation type="submission" date="2013-03" db="EMBL/GenBank/DDBJ databases">
        <title>The Genome Sequence of Capronia epimyces CBS 606.96.</title>
        <authorList>
            <consortium name="The Broad Institute Genomics Platform"/>
            <person name="Cuomo C."/>
            <person name="de Hoog S."/>
            <person name="Gorbushina A."/>
            <person name="Walker B."/>
            <person name="Young S.K."/>
            <person name="Zeng Q."/>
            <person name="Gargeya S."/>
            <person name="Fitzgerald M."/>
            <person name="Haas B."/>
            <person name="Abouelleil A."/>
            <person name="Allen A.W."/>
            <person name="Alvarado L."/>
            <person name="Arachchi H.M."/>
            <person name="Berlin A.M."/>
            <person name="Chapman S.B."/>
            <person name="Gainer-Dewar J."/>
            <person name="Goldberg J."/>
            <person name="Griggs A."/>
            <person name="Gujja S."/>
            <person name="Hansen M."/>
            <person name="Howarth C."/>
            <person name="Imamovic A."/>
            <person name="Ireland A."/>
            <person name="Larimer J."/>
            <person name="McCowan C."/>
            <person name="Murphy C."/>
            <person name="Pearson M."/>
            <person name="Poon T.W."/>
            <person name="Priest M."/>
            <person name="Roberts A."/>
            <person name="Saif S."/>
            <person name="Shea T."/>
            <person name="Sisk P."/>
            <person name="Sykes S."/>
            <person name="Wortman J."/>
            <person name="Nusbaum C."/>
            <person name="Birren B."/>
        </authorList>
    </citation>
    <scope>NUCLEOTIDE SEQUENCE [LARGE SCALE GENOMIC DNA]</scope>
    <source>
        <strain evidence="4 5">CBS 606.96</strain>
    </source>
</reference>
<dbReference type="HOGENOM" id="CLU_042179_1_0_1"/>
<dbReference type="RefSeq" id="XP_007737615.1">
    <property type="nucleotide sequence ID" value="XM_007739425.1"/>
</dbReference>
<accession>W9XLG0</accession>
<organism evidence="4 5">
    <name type="scientific">Capronia epimyces CBS 606.96</name>
    <dbReference type="NCBI Taxonomy" id="1182542"/>
    <lineage>
        <taxon>Eukaryota</taxon>
        <taxon>Fungi</taxon>
        <taxon>Dikarya</taxon>
        <taxon>Ascomycota</taxon>
        <taxon>Pezizomycotina</taxon>
        <taxon>Eurotiomycetes</taxon>
        <taxon>Chaetothyriomycetidae</taxon>
        <taxon>Chaetothyriales</taxon>
        <taxon>Herpotrichiellaceae</taxon>
        <taxon>Capronia</taxon>
    </lineage>
</organism>
<feature type="compositionally biased region" description="Gly residues" evidence="2">
    <location>
        <begin position="313"/>
        <end position="325"/>
    </location>
</feature>
<sequence length="332" mass="35705">MTVEQIQSTYPSTANAYLRFAQVKGFDPHTTQLIDGTKVHWIGSEAAEKVIVHFHGGGYVFPATISLFHFMWDMRERATRATGSEVSVVVASYDLAPAGQYPRQLQQGIAVVEYMTTDLQKQPANMIISGNSAGGNLAMGVISHLLHPHPSCVPLTTTEAFAALLLMSPWISMCYAAASYGRSANGERDVLHVSSLERWANLWKGTGTGPADHDAYTNPYRAPPGWWAGLGTVARRILITAGAQELMVDDICAFGHCLLKHHSDAGAHAAVQIAVAADESHDQAIIDLDFGFPRRGESARCMMDWVQEVFSEGGKGTATGTGTGTDGALKTS</sequence>
<dbReference type="OrthoDB" id="2152029at2759"/>
<dbReference type="PANTHER" id="PTHR48081:SF31">
    <property type="entry name" value="STERYL ACETYL HYDROLASE MUG81-RELATED"/>
    <property type="match status" value="1"/>
</dbReference>
<dbReference type="EMBL" id="AMGY01000009">
    <property type="protein sequence ID" value="EXJ78170.1"/>
    <property type="molecule type" value="Genomic_DNA"/>
</dbReference>
<keyword evidence="1" id="KW-0378">Hydrolase</keyword>
<evidence type="ECO:0000256" key="1">
    <source>
        <dbReference type="ARBA" id="ARBA00022801"/>
    </source>
</evidence>
<feature type="domain" description="Alpha/beta hydrolase fold-3" evidence="3">
    <location>
        <begin position="51"/>
        <end position="264"/>
    </location>
</feature>
<dbReference type="Proteomes" id="UP000019478">
    <property type="component" value="Unassembled WGS sequence"/>
</dbReference>
<keyword evidence="5" id="KW-1185">Reference proteome</keyword>
<dbReference type="Gene3D" id="3.40.50.1820">
    <property type="entry name" value="alpha/beta hydrolase"/>
    <property type="match status" value="1"/>
</dbReference>
<evidence type="ECO:0000313" key="5">
    <source>
        <dbReference type="Proteomes" id="UP000019478"/>
    </source>
</evidence>
<feature type="region of interest" description="Disordered" evidence="2">
    <location>
        <begin position="313"/>
        <end position="332"/>
    </location>
</feature>
<dbReference type="GeneID" id="19173415"/>
<dbReference type="InterPro" id="IPR013094">
    <property type="entry name" value="AB_hydrolase_3"/>
</dbReference>